<evidence type="ECO:0000256" key="1">
    <source>
        <dbReference type="SAM" id="Phobius"/>
    </source>
</evidence>
<dbReference type="AlphaFoldDB" id="A0A3S4YWN6"/>
<keyword evidence="3" id="KW-1185">Reference proteome</keyword>
<keyword evidence="1" id="KW-0812">Transmembrane</keyword>
<dbReference type="STRING" id="1122997.GCA_000425285_01887"/>
<dbReference type="EMBL" id="LR134473">
    <property type="protein sequence ID" value="VEI02891.1"/>
    <property type="molecule type" value="Genomic_DNA"/>
</dbReference>
<evidence type="ECO:0008006" key="4">
    <source>
        <dbReference type="Google" id="ProtNLM"/>
    </source>
</evidence>
<sequence length="79" mass="8706">MIAMRAARTRWADLSRPVRTGLVLAGGVEAALRAWSLGDLARRPAEKVRGHKGLWALSLMTVNSVGVLPLVYLTRGRRR</sequence>
<organism evidence="2 3">
    <name type="scientific">Acidipropionibacterium jensenii</name>
    <dbReference type="NCBI Taxonomy" id="1749"/>
    <lineage>
        <taxon>Bacteria</taxon>
        <taxon>Bacillati</taxon>
        <taxon>Actinomycetota</taxon>
        <taxon>Actinomycetes</taxon>
        <taxon>Propionibacteriales</taxon>
        <taxon>Propionibacteriaceae</taxon>
        <taxon>Acidipropionibacterium</taxon>
    </lineage>
</organism>
<evidence type="ECO:0000313" key="2">
    <source>
        <dbReference type="EMBL" id="VEI02891.1"/>
    </source>
</evidence>
<accession>A0A3S4YWN6</accession>
<keyword evidence="1" id="KW-1133">Transmembrane helix</keyword>
<proteinExistence type="predicted"/>
<evidence type="ECO:0000313" key="3">
    <source>
        <dbReference type="Proteomes" id="UP000277858"/>
    </source>
</evidence>
<reference evidence="2 3" key="1">
    <citation type="submission" date="2018-12" db="EMBL/GenBank/DDBJ databases">
        <authorList>
            <consortium name="Pathogen Informatics"/>
        </authorList>
    </citation>
    <scope>NUCLEOTIDE SEQUENCE [LARGE SCALE GENOMIC DNA]</scope>
    <source>
        <strain evidence="2 3">NCTC13652</strain>
    </source>
</reference>
<gene>
    <name evidence="2" type="ORF">NCTC13652_01085</name>
</gene>
<dbReference type="Proteomes" id="UP000277858">
    <property type="component" value="Chromosome"/>
</dbReference>
<keyword evidence="1" id="KW-0472">Membrane</keyword>
<feature type="transmembrane region" description="Helical" evidence="1">
    <location>
        <begin position="54"/>
        <end position="73"/>
    </location>
</feature>
<name>A0A3S4YWN6_9ACTN</name>
<protein>
    <recommendedName>
        <fullName evidence="4">DUF5652 domain-containing protein</fullName>
    </recommendedName>
</protein>